<dbReference type="OrthoDB" id="10361979at2759"/>
<dbReference type="Proteomes" id="UP001165065">
    <property type="component" value="Unassembled WGS sequence"/>
</dbReference>
<gene>
    <name evidence="2" type="ORF">TrCOL_g9474</name>
</gene>
<protein>
    <submittedName>
        <fullName evidence="2">Uncharacterized protein</fullName>
    </submittedName>
</protein>
<dbReference type="AlphaFoldDB" id="A0A9W7L317"/>
<evidence type="ECO:0000313" key="3">
    <source>
        <dbReference type="Proteomes" id="UP001165065"/>
    </source>
</evidence>
<keyword evidence="1" id="KW-0812">Transmembrane</keyword>
<reference evidence="3" key="1">
    <citation type="journal article" date="2023" name="Commun. Biol.">
        <title>Genome analysis of Parmales, the sister group of diatoms, reveals the evolutionary specialization of diatoms from phago-mixotrophs to photoautotrophs.</title>
        <authorList>
            <person name="Ban H."/>
            <person name="Sato S."/>
            <person name="Yoshikawa S."/>
            <person name="Yamada K."/>
            <person name="Nakamura Y."/>
            <person name="Ichinomiya M."/>
            <person name="Sato N."/>
            <person name="Blanc-Mathieu R."/>
            <person name="Endo H."/>
            <person name="Kuwata A."/>
            <person name="Ogata H."/>
        </authorList>
    </citation>
    <scope>NUCLEOTIDE SEQUENCE [LARGE SCALE GENOMIC DNA]</scope>
</reference>
<comment type="caution">
    <text evidence="2">The sequence shown here is derived from an EMBL/GenBank/DDBJ whole genome shotgun (WGS) entry which is preliminary data.</text>
</comment>
<keyword evidence="3" id="KW-1185">Reference proteome</keyword>
<feature type="transmembrane region" description="Helical" evidence="1">
    <location>
        <begin position="90"/>
        <end position="109"/>
    </location>
</feature>
<sequence length="368" mass="40868">MAIDYAPSLNYTKHLDWGCADLEETKMVNNCPSMMGCWYDAANDHVNKTDENGDPLPSCHCGGLWIGSQDVHPSLGYGYDEYCSELSGQSIVPIILCAINICTGMFCLLRGLYMITVLKKLDQLHMNDITIALIMATIGSVFVLLHQVFEFVQMFLRDPDFHSVVYNNGGALQFCLGGMGLCQVLSSLKIPLLWLMIATSGMDKAKAAKNKKRVAATVQYSSIFFIITFLGIMIVMGSSLGGMYAIFWMVILLAAFQIGSRKLAKQLCKEGEEPPKSVKDMNFYVKRYTVCCFFYIAMLAMYVMNSGVTTANPANWSHWAGLIYQSLAQLYVSNFVYIRASLDKKMKKFKETGKVTPSTVVSSSSTSD</sequence>
<feature type="transmembrane region" description="Helical" evidence="1">
    <location>
        <begin position="243"/>
        <end position="264"/>
    </location>
</feature>
<feature type="transmembrane region" description="Helical" evidence="1">
    <location>
        <begin position="169"/>
        <end position="197"/>
    </location>
</feature>
<feature type="transmembrane region" description="Helical" evidence="1">
    <location>
        <begin position="285"/>
        <end position="304"/>
    </location>
</feature>
<keyword evidence="1" id="KW-0472">Membrane</keyword>
<name>A0A9W7L317_9STRA</name>
<feature type="transmembrane region" description="Helical" evidence="1">
    <location>
        <begin position="218"/>
        <end position="237"/>
    </location>
</feature>
<proteinExistence type="predicted"/>
<keyword evidence="1" id="KW-1133">Transmembrane helix</keyword>
<accession>A0A9W7L317</accession>
<evidence type="ECO:0000313" key="2">
    <source>
        <dbReference type="EMBL" id="GMI27222.1"/>
    </source>
</evidence>
<evidence type="ECO:0000256" key="1">
    <source>
        <dbReference type="SAM" id="Phobius"/>
    </source>
</evidence>
<dbReference type="EMBL" id="BRYA01000640">
    <property type="protein sequence ID" value="GMI27222.1"/>
    <property type="molecule type" value="Genomic_DNA"/>
</dbReference>
<feature type="transmembrane region" description="Helical" evidence="1">
    <location>
        <begin position="316"/>
        <end position="338"/>
    </location>
</feature>
<feature type="transmembrane region" description="Helical" evidence="1">
    <location>
        <begin position="129"/>
        <end position="149"/>
    </location>
</feature>
<organism evidence="2 3">
    <name type="scientific">Triparma columacea</name>
    <dbReference type="NCBI Taxonomy" id="722753"/>
    <lineage>
        <taxon>Eukaryota</taxon>
        <taxon>Sar</taxon>
        <taxon>Stramenopiles</taxon>
        <taxon>Ochrophyta</taxon>
        <taxon>Bolidophyceae</taxon>
        <taxon>Parmales</taxon>
        <taxon>Triparmaceae</taxon>
        <taxon>Triparma</taxon>
    </lineage>
</organism>